<dbReference type="PANTHER" id="PTHR23082">
    <property type="entry name" value="TRANSCRIPTION INITIATION FACTOR IIIC TFIIIC , POLYPEPTIDE 3-RELATED"/>
    <property type="match status" value="1"/>
</dbReference>
<dbReference type="GO" id="GO:0042791">
    <property type="term" value="P:5S class rRNA transcription by RNA polymerase III"/>
    <property type="evidence" value="ECO:0007669"/>
    <property type="project" value="EnsemblFungi"/>
</dbReference>
<comment type="caution">
    <text evidence="1">The sequence shown here is derived from an EMBL/GenBank/DDBJ whole genome shotgun (WGS) entry which is preliminary data.</text>
</comment>
<keyword evidence="2" id="KW-1185">Reference proteome</keyword>
<dbReference type="Pfam" id="PF13432">
    <property type="entry name" value="TPR_16"/>
    <property type="match status" value="2"/>
</dbReference>
<evidence type="ECO:0000313" key="2">
    <source>
        <dbReference type="Proteomes" id="UP000092555"/>
    </source>
</evidence>
<dbReference type="AlphaFoldDB" id="A0A1A0HCZ7"/>
<organism evidence="1 2">
    <name type="scientific">Metschnikowia bicuspidata var. bicuspidata NRRL YB-4993</name>
    <dbReference type="NCBI Taxonomy" id="869754"/>
    <lineage>
        <taxon>Eukaryota</taxon>
        <taxon>Fungi</taxon>
        <taxon>Dikarya</taxon>
        <taxon>Ascomycota</taxon>
        <taxon>Saccharomycotina</taxon>
        <taxon>Pichiomycetes</taxon>
        <taxon>Metschnikowiaceae</taxon>
        <taxon>Metschnikowia</taxon>
    </lineage>
</organism>
<dbReference type="GO" id="GO:0001003">
    <property type="term" value="F:RNA polymerase III type 2 promoter sequence-specific DNA binding"/>
    <property type="evidence" value="ECO:0007669"/>
    <property type="project" value="EnsemblFungi"/>
</dbReference>
<dbReference type="GO" id="GO:0001002">
    <property type="term" value="F:RNA polymerase III type 1 promoter sequence-specific DNA binding"/>
    <property type="evidence" value="ECO:0007669"/>
    <property type="project" value="EnsemblFungi"/>
</dbReference>
<dbReference type="InterPro" id="IPR011990">
    <property type="entry name" value="TPR-like_helical_dom_sf"/>
</dbReference>
<dbReference type="GeneID" id="30030036"/>
<dbReference type="STRING" id="869754.A0A1A0HCZ7"/>
<dbReference type="InterPro" id="IPR019734">
    <property type="entry name" value="TPR_rpt"/>
</dbReference>
<dbReference type="PANTHER" id="PTHR23082:SF0">
    <property type="entry name" value="GENERAL TRANSCRIPTION FACTOR 3C POLYPEPTIDE 3"/>
    <property type="match status" value="1"/>
</dbReference>
<dbReference type="RefSeq" id="XP_018712346.1">
    <property type="nucleotide sequence ID" value="XM_018857060.1"/>
</dbReference>
<dbReference type="EMBL" id="LXTC01000002">
    <property type="protein sequence ID" value="OBA21850.1"/>
    <property type="molecule type" value="Genomic_DNA"/>
</dbReference>
<name>A0A1A0HCZ7_9ASCO</name>
<dbReference type="GO" id="GO:0000127">
    <property type="term" value="C:transcription factor TFIIIC complex"/>
    <property type="evidence" value="ECO:0007669"/>
    <property type="project" value="EnsemblFungi"/>
</dbReference>
<dbReference type="Gene3D" id="1.25.40.10">
    <property type="entry name" value="Tetratricopeptide repeat domain"/>
    <property type="match status" value="2"/>
</dbReference>
<protein>
    <submittedName>
        <fullName evidence="1">TPR-like protein</fullName>
    </submittedName>
</protein>
<dbReference type="SMART" id="SM00028">
    <property type="entry name" value="TPR"/>
    <property type="match status" value="7"/>
</dbReference>
<evidence type="ECO:0000313" key="1">
    <source>
        <dbReference type="EMBL" id="OBA21850.1"/>
    </source>
</evidence>
<proteinExistence type="predicted"/>
<reference evidence="1 2" key="1">
    <citation type="submission" date="2016-05" db="EMBL/GenBank/DDBJ databases">
        <title>Comparative genomics of biotechnologically important yeasts.</title>
        <authorList>
            <consortium name="DOE Joint Genome Institute"/>
            <person name="Riley R."/>
            <person name="Haridas S."/>
            <person name="Wolfe K.H."/>
            <person name="Lopes M.R."/>
            <person name="Hittinger C.T."/>
            <person name="Goker M."/>
            <person name="Salamov A."/>
            <person name="Wisecaver J."/>
            <person name="Long T.M."/>
            <person name="Aerts A.L."/>
            <person name="Barry K."/>
            <person name="Choi C."/>
            <person name="Clum A."/>
            <person name="Coughlan A.Y."/>
            <person name="Deshpande S."/>
            <person name="Douglass A.P."/>
            <person name="Hanson S.J."/>
            <person name="Klenk H.-P."/>
            <person name="LaButti K."/>
            <person name="Lapidus A."/>
            <person name="Lindquist E."/>
            <person name="Lipzen A."/>
            <person name="Meier-kolthoff J.P."/>
            <person name="Ohm R.A."/>
            <person name="Otillar R.P."/>
            <person name="Pangilinan J."/>
            <person name="Peng Y."/>
            <person name="Rokas A."/>
            <person name="Rosa C.A."/>
            <person name="Scheuner C."/>
            <person name="Sibirny A.A."/>
            <person name="Slot J.C."/>
            <person name="Stielow J.B."/>
            <person name="Sun H."/>
            <person name="Kurtzman C.P."/>
            <person name="Blackwell M."/>
            <person name="Grigoriev I.V."/>
            <person name="Jeffries T.W."/>
        </authorList>
    </citation>
    <scope>NUCLEOTIDE SEQUENCE [LARGE SCALE GENOMIC DNA]</scope>
    <source>
        <strain evidence="1 2">NRRL YB-4993</strain>
    </source>
</reference>
<gene>
    <name evidence="1" type="ORF">METBIDRAFT_38865</name>
</gene>
<dbReference type="InterPro" id="IPR039340">
    <property type="entry name" value="Tfc4/TFIIIC-102/Sfc4"/>
</dbReference>
<dbReference type="Proteomes" id="UP000092555">
    <property type="component" value="Unassembled WGS sequence"/>
</dbReference>
<dbReference type="GO" id="GO:0008301">
    <property type="term" value="F:DNA binding, bending"/>
    <property type="evidence" value="ECO:0007669"/>
    <property type="project" value="EnsemblFungi"/>
</dbReference>
<dbReference type="SUPFAM" id="SSF48452">
    <property type="entry name" value="TPR-like"/>
    <property type="match status" value="2"/>
</dbReference>
<dbReference type="OrthoDB" id="9991317at2759"/>
<sequence length="865" mass="99907">MRHASRANDPEIRDHMSRANEAFVRGDLSGAWRHYSEVIQRDSRNFNAYKTLGEICQIRGNTHKCCFFWLLAAESGEADADFWGLVADMSAQLGHVDQAVHCYTQAIAKSDGVPWHYVCERALLYKEKKHYVRALEGFQKLLAAYPLEAAAVRHLASVYVEQKRYNDAVGLYMRVLDSNLHPPPGREYVVFDWTELHITCELLAAQEAWASGARLIRLVARWKQNRSDEAWWDEHDDAEFAKPRRLAYVRAKRPTACALLMARDYSLPIDIRFKLGCFRLELGQKNEAVEHFGYLFQQEDKSEVLDLFYEAGAGLEAHGHYAEAVWFLKYLFDNDANTELDLLLGKCLLETDSFRDAKTVLMKTLKRDPANVDAKLTLIEALYHTNEMDLATELMEDVAKSHVPRLPERLLETPHAADAADAADADPHDNLALIKNSSYYKKIRKNDLDASDRQAIEENATRVVRDKFTRMSRLQQAIDQRHDAAVSAWLKLASQLIEMFVEVRTFFPKNRKTVFKGIAIYKRKKSLAFDDKLHRIRDLFEGYADAENSRIVMTSRTEFRGLDYDTWLWVFVQYAYLLRHFKNDLKEATETIDLASNVSVFKQDKTRSMLLRIARLALGIRQQDYAISVANNIRYFLTSSQFSPSSYDFFMCCFGSGVGAWAVFSNYNHQKFFLRQIKAYDSMLFSSKVSGSAQLTIDVDSFKTNREHPHLLYIYACLLGSNRTFSSPIVYLTRAYRQYYNDPTICFVLGLAHVHRSMQRNSGNRHIQLLQGISYLLEYKSAREQGATVYEKQEIEYNFGRLFHMIGLPTLAVRHYEKVLSYHEQLRNDLDYDLLMEAAYNLSLIYIISGNSMLAKEITDRYLTV</sequence>
<accession>A0A1A0HCZ7</accession>